<dbReference type="SUPFAM" id="SSF47598">
    <property type="entry name" value="Ribbon-helix-helix"/>
    <property type="match status" value="1"/>
</dbReference>
<dbReference type="InterPro" id="IPR013321">
    <property type="entry name" value="Arc_rbn_hlx_hlx"/>
</dbReference>
<sequence>MKNLEYYLNIAYEIKLRKLSEDEGGGWLAEIPNLPGCMSDGENPEEAVGNLDDAKKCWIETCLELGRPVPEPITDEFSGQLRIRIPKTLHRTLAERAKEEKVSLNQYINYQLSRGVGYKP</sequence>
<evidence type="ECO:0000313" key="2">
    <source>
        <dbReference type="Proteomes" id="UP000239549"/>
    </source>
</evidence>
<name>A0A2L2XD85_9FIRM</name>
<evidence type="ECO:0008006" key="3">
    <source>
        <dbReference type="Google" id="ProtNLM"/>
    </source>
</evidence>
<dbReference type="InterPro" id="IPR008651">
    <property type="entry name" value="Uncharacterised_HicB"/>
</dbReference>
<gene>
    <name evidence="1" type="ORF">DCCM_3095</name>
</gene>
<protein>
    <recommendedName>
        <fullName evidence="3">HicB-like antitoxin of toxin-antitoxin system domain-containing protein</fullName>
    </recommendedName>
</protein>
<proteinExistence type="predicted"/>
<accession>A0A2L2XD85</accession>
<dbReference type="AlphaFoldDB" id="A0A2L2XD85"/>
<dbReference type="Proteomes" id="UP000239549">
    <property type="component" value="Unassembled WGS sequence"/>
</dbReference>
<comment type="caution">
    <text evidence="1">The sequence shown here is derived from an EMBL/GenBank/DDBJ whole genome shotgun (WGS) entry which is preliminary data.</text>
</comment>
<dbReference type="OrthoDB" id="5419659at2"/>
<dbReference type="Pfam" id="PF05534">
    <property type="entry name" value="HicB"/>
    <property type="match status" value="1"/>
</dbReference>
<organism evidence="1 2">
    <name type="scientific">Desulfocucumis palustris</name>
    <dbReference type="NCBI Taxonomy" id="1898651"/>
    <lineage>
        <taxon>Bacteria</taxon>
        <taxon>Bacillati</taxon>
        <taxon>Bacillota</taxon>
        <taxon>Clostridia</taxon>
        <taxon>Eubacteriales</taxon>
        <taxon>Desulfocucumaceae</taxon>
        <taxon>Desulfocucumis</taxon>
    </lineage>
</organism>
<dbReference type="InterPro" id="IPR010985">
    <property type="entry name" value="Ribbon_hlx_hlx"/>
</dbReference>
<dbReference type="GO" id="GO:0006355">
    <property type="term" value="P:regulation of DNA-templated transcription"/>
    <property type="evidence" value="ECO:0007669"/>
    <property type="project" value="InterPro"/>
</dbReference>
<dbReference type="RefSeq" id="WP_104372301.1">
    <property type="nucleotide sequence ID" value="NZ_BFAV01000125.1"/>
</dbReference>
<dbReference type="Gene3D" id="3.30.160.250">
    <property type="match status" value="1"/>
</dbReference>
<keyword evidence="2" id="KW-1185">Reference proteome</keyword>
<dbReference type="Gene3D" id="1.10.1220.10">
    <property type="entry name" value="Met repressor-like"/>
    <property type="match status" value="1"/>
</dbReference>
<dbReference type="SUPFAM" id="SSF143100">
    <property type="entry name" value="TTHA1013/TTHA0281-like"/>
    <property type="match status" value="1"/>
</dbReference>
<evidence type="ECO:0000313" key="1">
    <source>
        <dbReference type="EMBL" id="GBF33984.1"/>
    </source>
</evidence>
<dbReference type="InterPro" id="IPR035069">
    <property type="entry name" value="TTHA1013/TTHA0281-like"/>
</dbReference>
<reference evidence="2" key="1">
    <citation type="submission" date="2018-02" db="EMBL/GenBank/DDBJ databases">
        <title>Genome sequence of Desulfocucumis palustris strain NAW-5.</title>
        <authorList>
            <person name="Watanabe M."/>
            <person name="Kojima H."/>
            <person name="Fukui M."/>
        </authorList>
    </citation>
    <scope>NUCLEOTIDE SEQUENCE [LARGE SCALE GENOMIC DNA]</scope>
    <source>
        <strain evidence="2">NAW-5</strain>
    </source>
</reference>
<dbReference type="EMBL" id="BFAV01000125">
    <property type="protein sequence ID" value="GBF33984.1"/>
    <property type="molecule type" value="Genomic_DNA"/>
</dbReference>